<keyword evidence="2" id="KW-0732">Signal</keyword>
<name>A0AA87FEV2_9ENTE</name>
<comment type="caution">
    <text evidence="3">The sequence shown here is derived from an EMBL/GenBank/DDBJ whole genome shotgun (WGS) entry which is preliminary data.</text>
</comment>
<evidence type="ECO:0008006" key="5">
    <source>
        <dbReference type="Google" id="ProtNLM"/>
    </source>
</evidence>
<feature type="compositionally biased region" description="Low complexity" evidence="1">
    <location>
        <begin position="23"/>
        <end position="37"/>
    </location>
</feature>
<feature type="region of interest" description="Disordered" evidence="1">
    <location>
        <begin position="23"/>
        <end position="45"/>
    </location>
</feature>
<evidence type="ECO:0000313" key="3">
    <source>
        <dbReference type="EMBL" id="EHG27297.1"/>
    </source>
</evidence>
<dbReference type="InterPro" id="IPR025584">
    <property type="entry name" value="Cthe_2159"/>
</dbReference>
<organism evidence="3 4">
    <name type="scientific">Enterococcus saccharolyticus 30_1</name>
    <dbReference type="NCBI Taxonomy" id="742813"/>
    <lineage>
        <taxon>Bacteria</taxon>
        <taxon>Bacillati</taxon>
        <taxon>Bacillota</taxon>
        <taxon>Bacilli</taxon>
        <taxon>Lactobacillales</taxon>
        <taxon>Enterococcaceae</taxon>
        <taxon>Enterococcus</taxon>
    </lineage>
</organism>
<feature type="chain" id="PRO_5041647546" description="Carbohydrate-binding domain-containing protein" evidence="2">
    <location>
        <begin position="20"/>
        <end position="265"/>
    </location>
</feature>
<evidence type="ECO:0000256" key="1">
    <source>
        <dbReference type="SAM" id="MobiDB-lite"/>
    </source>
</evidence>
<sequence>MKKIYPLFLALLLVACAQQSETNSSSSATGTSEATVTNGSTSLEDTDYYGKYEEEDLDASYESSSAIAIKLAGSQTEAGEGFTVDDQTVTITSAGTYMVSGSLTDGQLKINVDKEAKVHLIFAGVSITNANSSAVVIEQAEKVITTLAADTTNTLTDGTSYTFAEGETEPDAAFYSKDDLSINGEGKLVIEGNYSNGIRSKDDLVLASGTYEITAKNNAIKGKDSVSIRDGNYTLTTSEGDGIQANNTEDATKGYIGIDGGIFTI</sequence>
<gene>
    <name evidence="3" type="ORF">HMPREF9478_02507</name>
</gene>
<evidence type="ECO:0000313" key="4">
    <source>
        <dbReference type="Proteomes" id="UP000004393"/>
    </source>
</evidence>
<accession>A0AA87FEV2</accession>
<dbReference type="EMBL" id="ADLY01000041">
    <property type="protein sequence ID" value="EHG27297.1"/>
    <property type="molecule type" value="Genomic_DNA"/>
</dbReference>
<dbReference type="Proteomes" id="UP000004393">
    <property type="component" value="Unassembled WGS sequence"/>
</dbReference>
<feature type="signal peptide" evidence="2">
    <location>
        <begin position="1"/>
        <end position="19"/>
    </location>
</feature>
<keyword evidence="4" id="KW-1185">Reference proteome</keyword>
<proteinExistence type="predicted"/>
<evidence type="ECO:0000256" key="2">
    <source>
        <dbReference type="SAM" id="SignalP"/>
    </source>
</evidence>
<dbReference type="PROSITE" id="PS51257">
    <property type="entry name" value="PROKAR_LIPOPROTEIN"/>
    <property type="match status" value="1"/>
</dbReference>
<dbReference type="AlphaFoldDB" id="A0AA87FEV2"/>
<reference evidence="3 4" key="1">
    <citation type="submission" date="2011-10" db="EMBL/GenBank/DDBJ databases">
        <title>The Genome Sequence of Enterococcus saccharolyticus 30_1.</title>
        <authorList>
            <consortium name="The Broad Institute Genome Sequencing Platform"/>
            <person name="Earl A."/>
            <person name="Ward D."/>
            <person name="Feldgarden M."/>
            <person name="Gevers D."/>
            <person name="Daigneault M."/>
            <person name="Strauss J."/>
            <person name="Allen-Vercoe E."/>
            <person name="Young S.K."/>
            <person name="Zeng Q."/>
            <person name="Gargeya S."/>
            <person name="Fitzgerald M."/>
            <person name="Haas B."/>
            <person name="Abouelleil A."/>
            <person name="Alvarado L."/>
            <person name="Arachchi H.M."/>
            <person name="Berlin A."/>
            <person name="Brown A."/>
            <person name="Chapman S.B."/>
            <person name="Chen Z."/>
            <person name="Dunbar C."/>
            <person name="Freedman E."/>
            <person name="Gearin G."/>
            <person name="Gellesch M."/>
            <person name="Goldberg J."/>
            <person name="Griggs A."/>
            <person name="Gujja S."/>
            <person name="Heiman D."/>
            <person name="Howarth C."/>
            <person name="Larson L."/>
            <person name="Lui A."/>
            <person name="MacDonald P.J.P."/>
            <person name="Montmayeur A."/>
            <person name="Murphy C."/>
            <person name="Neiman D."/>
            <person name="Pearson M."/>
            <person name="Priest M."/>
            <person name="Roberts A."/>
            <person name="Saif S."/>
            <person name="Shea T."/>
            <person name="Shenoy N."/>
            <person name="Sisk P."/>
            <person name="Stolte C."/>
            <person name="Sykes S."/>
            <person name="Wortman J."/>
            <person name="Nusbaum C."/>
            <person name="Birren B."/>
        </authorList>
    </citation>
    <scope>NUCLEOTIDE SEQUENCE [LARGE SCALE GENOMIC DNA]</scope>
    <source>
        <strain evidence="3 4">30_1</strain>
    </source>
</reference>
<dbReference type="Pfam" id="PF14262">
    <property type="entry name" value="Cthe_2159"/>
    <property type="match status" value="1"/>
</dbReference>
<protein>
    <recommendedName>
        <fullName evidence="5">Carbohydrate-binding domain-containing protein</fullName>
    </recommendedName>
</protein>